<dbReference type="InterPro" id="IPR009057">
    <property type="entry name" value="Homeodomain-like_sf"/>
</dbReference>
<dbReference type="EMBL" id="BAABAT010000030">
    <property type="protein sequence ID" value="GAA4258305.1"/>
    <property type="molecule type" value="Genomic_DNA"/>
</dbReference>
<dbReference type="InterPro" id="IPR049445">
    <property type="entry name" value="TetR_SbtR-like_C"/>
</dbReference>
<dbReference type="PANTHER" id="PTHR30055:SF234">
    <property type="entry name" value="HTH-TYPE TRANSCRIPTIONAL REGULATOR BETI"/>
    <property type="match status" value="1"/>
</dbReference>
<evidence type="ECO:0000256" key="4">
    <source>
        <dbReference type="PROSITE-ProRule" id="PRU00335"/>
    </source>
</evidence>
<dbReference type="RefSeq" id="WP_345135234.1">
    <property type="nucleotide sequence ID" value="NZ_BAABAT010000030.1"/>
</dbReference>
<keyword evidence="1" id="KW-0805">Transcription regulation</keyword>
<comment type="caution">
    <text evidence="6">The sequence shown here is derived from an EMBL/GenBank/DDBJ whole genome shotgun (WGS) entry which is preliminary data.</text>
</comment>
<dbReference type="PRINTS" id="PR00455">
    <property type="entry name" value="HTHTETR"/>
</dbReference>
<evidence type="ECO:0000313" key="6">
    <source>
        <dbReference type="EMBL" id="GAA4258305.1"/>
    </source>
</evidence>
<name>A0ABP8DKM0_9ACTN</name>
<sequence length="182" mass="20107">MLYGAPTPRRRDAQRNRTAILQAASELMMSHRTEVLMPEIARRAGVGQATLYRHFRDRHALAAAVVADQLQRLEAYIAANADHPAAFRTLLTEVLRTHLAMRPLVTLIGGLDRETRRRYTHRVVSTLTPPLRRAQAAGDVRADLAPEDLALLFAMLSGAVDSQPAPATAERSIALLLDGVFR</sequence>
<evidence type="ECO:0000256" key="3">
    <source>
        <dbReference type="ARBA" id="ARBA00023163"/>
    </source>
</evidence>
<organism evidence="6 7">
    <name type="scientific">Dactylosporangium darangshiense</name>
    <dbReference type="NCBI Taxonomy" id="579108"/>
    <lineage>
        <taxon>Bacteria</taxon>
        <taxon>Bacillati</taxon>
        <taxon>Actinomycetota</taxon>
        <taxon>Actinomycetes</taxon>
        <taxon>Micromonosporales</taxon>
        <taxon>Micromonosporaceae</taxon>
        <taxon>Dactylosporangium</taxon>
    </lineage>
</organism>
<accession>A0ABP8DKM0</accession>
<dbReference type="SUPFAM" id="SSF48498">
    <property type="entry name" value="Tetracyclin repressor-like, C-terminal domain"/>
    <property type="match status" value="1"/>
</dbReference>
<dbReference type="SUPFAM" id="SSF46689">
    <property type="entry name" value="Homeodomain-like"/>
    <property type="match status" value="1"/>
</dbReference>
<dbReference type="InterPro" id="IPR036271">
    <property type="entry name" value="Tet_transcr_reg_TetR-rel_C_sf"/>
</dbReference>
<dbReference type="InterPro" id="IPR050109">
    <property type="entry name" value="HTH-type_TetR-like_transc_reg"/>
</dbReference>
<feature type="domain" description="HTH tetR-type" evidence="5">
    <location>
        <begin position="14"/>
        <end position="73"/>
    </location>
</feature>
<dbReference type="PANTHER" id="PTHR30055">
    <property type="entry name" value="HTH-TYPE TRANSCRIPTIONAL REGULATOR RUTR"/>
    <property type="match status" value="1"/>
</dbReference>
<dbReference type="Pfam" id="PF21597">
    <property type="entry name" value="TetR_C_43"/>
    <property type="match status" value="1"/>
</dbReference>
<dbReference type="Pfam" id="PF00440">
    <property type="entry name" value="TetR_N"/>
    <property type="match status" value="1"/>
</dbReference>
<protein>
    <submittedName>
        <fullName evidence="6">TetR/AcrR family transcriptional regulator</fullName>
    </submittedName>
</protein>
<reference evidence="7" key="1">
    <citation type="journal article" date="2019" name="Int. J. Syst. Evol. Microbiol.">
        <title>The Global Catalogue of Microorganisms (GCM) 10K type strain sequencing project: providing services to taxonomists for standard genome sequencing and annotation.</title>
        <authorList>
            <consortium name="The Broad Institute Genomics Platform"/>
            <consortium name="The Broad Institute Genome Sequencing Center for Infectious Disease"/>
            <person name="Wu L."/>
            <person name="Ma J."/>
        </authorList>
    </citation>
    <scope>NUCLEOTIDE SEQUENCE [LARGE SCALE GENOMIC DNA]</scope>
    <source>
        <strain evidence="7">JCM 17441</strain>
    </source>
</reference>
<evidence type="ECO:0000313" key="7">
    <source>
        <dbReference type="Proteomes" id="UP001500620"/>
    </source>
</evidence>
<proteinExistence type="predicted"/>
<feature type="DNA-binding region" description="H-T-H motif" evidence="4">
    <location>
        <begin position="36"/>
        <end position="55"/>
    </location>
</feature>
<gene>
    <name evidence="6" type="ORF">GCM10022255_078480</name>
</gene>
<evidence type="ECO:0000259" key="5">
    <source>
        <dbReference type="PROSITE" id="PS50977"/>
    </source>
</evidence>
<evidence type="ECO:0000256" key="2">
    <source>
        <dbReference type="ARBA" id="ARBA00023125"/>
    </source>
</evidence>
<keyword evidence="3" id="KW-0804">Transcription</keyword>
<dbReference type="PROSITE" id="PS50977">
    <property type="entry name" value="HTH_TETR_2"/>
    <property type="match status" value="1"/>
</dbReference>
<keyword evidence="2 4" id="KW-0238">DNA-binding</keyword>
<dbReference type="Proteomes" id="UP001500620">
    <property type="component" value="Unassembled WGS sequence"/>
</dbReference>
<dbReference type="InterPro" id="IPR001647">
    <property type="entry name" value="HTH_TetR"/>
</dbReference>
<evidence type="ECO:0000256" key="1">
    <source>
        <dbReference type="ARBA" id="ARBA00023015"/>
    </source>
</evidence>
<dbReference type="Gene3D" id="1.10.357.10">
    <property type="entry name" value="Tetracycline Repressor, domain 2"/>
    <property type="match status" value="1"/>
</dbReference>
<keyword evidence="7" id="KW-1185">Reference proteome</keyword>